<organism evidence="1 2">
    <name type="scientific">Blautia luti</name>
    <dbReference type="NCBI Taxonomy" id="89014"/>
    <lineage>
        <taxon>Bacteria</taxon>
        <taxon>Bacillati</taxon>
        <taxon>Bacillota</taxon>
        <taxon>Clostridia</taxon>
        <taxon>Lachnospirales</taxon>
        <taxon>Lachnospiraceae</taxon>
        <taxon>Blautia</taxon>
    </lineage>
</organism>
<dbReference type="RefSeq" id="WP_186290103.1">
    <property type="nucleotide sequence ID" value="NZ_CABHMX010000037.1"/>
</dbReference>
<dbReference type="EMBL" id="CABHNW010000156">
    <property type="protein sequence ID" value="VUX40462.1"/>
    <property type="molecule type" value="Genomic_DNA"/>
</dbReference>
<keyword evidence="2" id="KW-1185">Reference proteome</keyword>
<evidence type="ECO:0000313" key="1">
    <source>
        <dbReference type="EMBL" id="VUX40462.1"/>
    </source>
</evidence>
<accession>A0A564W8X9</accession>
<sequence>MEFTAMDRLNQKQENDTHLLRMLDRGIDDMEAKRELPLEDAFRKITELRDIRRNARV</sequence>
<dbReference type="Proteomes" id="UP000408482">
    <property type="component" value="Unassembled WGS sequence"/>
</dbReference>
<dbReference type="AlphaFoldDB" id="A0A564W8X9"/>
<reference evidence="1 2" key="1">
    <citation type="submission" date="2019-07" db="EMBL/GenBank/DDBJ databases">
        <authorList>
            <person name="Hibberd C M."/>
            <person name="Gehrig L. J."/>
            <person name="Chang H.-W."/>
            <person name="Venkatesh S."/>
        </authorList>
    </citation>
    <scope>NUCLEOTIDE SEQUENCE [LARGE SCALE GENOMIC DNA]</scope>
    <source>
        <strain evidence="1">Blautia_luti_SSTS_Bg7063</strain>
    </source>
</reference>
<name>A0A564W8X9_9FIRM</name>
<protein>
    <submittedName>
        <fullName evidence="1">Uncharacterized protein</fullName>
    </submittedName>
</protein>
<gene>
    <name evidence="1" type="ORF">RSSSTS7063_01065</name>
</gene>
<evidence type="ECO:0000313" key="2">
    <source>
        <dbReference type="Proteomes" id="UP000408482"/>
    </source>
</evidence>
<proteinExistence type="predicted"/>